<feature type="transmembrane region" description="Helical" evidence="7">
    <location>
        <begin position="79"/>
        <end position="103"/>
    </location>
</feature>
<dbReference type="PANTHER" id="PTHR43663:SF1">
    <property type="entry name" value="CHROMATE TRANSPORTER"/>
    <property type="match status" value="1"/>
</dbReference>
<dbReference type="EMBL" id="RYYU01000001">
    <property type="protein sequence ID" value="RUL59218.1"/>
    <property type="molecule type" value="Genomic_DNA"/>
</dbReference>
<accession>A0A432LK65</accession>
<dbReference type="AlphaFoldDB" id="A0A432LK65"/>
<reference evidence="8 9" key="1">
    <citation type="submission" date="2018-12" db="EMBL/GenBank/DDBJ databases">
        <title>Genome sequencing of Prevotella sp. KCOM 3155 (= JS262).</title>
        <authorList>
            <person name="Kook J.-K."/>
            <person name="Park S.-N."/>
            <person name="Lim Y.K."/>
        </authorList>
    </citation>
    <scope>NUCLEOTIDE SEQUENCE [LARGE SCALE GENOMIC DNA]</scope>
    <source>
        <strain evidence="8 9">KCOM 3155</strain>
    </source>
</reference>
<feature type="transmembrane region" description="Helical" evidence="7">
    <location>
        <begin position="152"/>
        <end position="171"/>
    </location>
</feature>
<sequence>MIYLYLFITFFEIGLFGFGGGYGMLSLIQNEVVRTHHWLTMSEFTDIVAISQMTPGPIGINSATYCGYAAVKHAGYDGVMAVLGSATATFALVLPSLIMMILISKMFIKYMDTPMVKSVFLGLRPAVVGLLGAATMMLMTPENFGTPTETPWQFWISVALFAACFIGTKFLKVNPIRMILYSGFAGLLLLY</sequence>
<evidence type="ECO:0000313" key="8">
    <source>
        <dbReference type="EMBL" id="RUL59218.1"/>
    </source>
</evidence>
<feature type="transmembrane region" description="Helical" evidence="7">
    <location>
        <begin position="115"/>
        <end position="140"/>
    </location>
</feature>
<dbReference type="InterPro" id="IPR003370">
    <property type="entry name" value="Chromate_transpt"/>
</dbReference>
<proteinExistence type="inferred from homology"/>
<protein>
    <submittedName>
        <fullName evidence="8">Chromate transporter</fullName>
    </submittedName>
</protein>
<gene>
    <name evidence="8" type="ORF">EHV08_05235</name>
</gene>
<comment type="similarity">
    <text evidence="2">Belongs to the chromate ion transporter (CHR) (TC 2.A.51) family.</text>
</comment>
<evidence type="ECO:0000256" key="2">
    <source>
        <dbReference type="ARBA" id="ARBA00005262"/>
    </source>
</evidence>
<evidence type="ECO:0000256" key="4">
    <source>
        <dbReference type="ARBA" id="ARBA00022692"/>
    </source>
</evidence>
<feature type="transmembrane region" description="Helical" evidence="7">
    <location>
        <begin position="7"/>
        <end position="28"/>
    </location>
</feature>
<dbReference type="InterPro" id="IPR052518">
    <property type="entry name" value="CHR_Transporter"/>
</dbReference>
<keyword evidence="3" id="KW-1003">Cell membrane</keyword>
<evidence type="ECO:0000256" key="1">
    <source>
        <dbReference type="ARBA" id="ARBA00004651"/>
    </source>
</evidence>
<evidence type="ECO:0000256" key="3">
    <source>
        <dbReference type="ARBA" id="ARBA00022475"/>
    </source>
</evidence>
<evidence type="ECO:0000313" key="9">
    <source>
        <dbReference type="Proteomes" id="UP000278983"/>
    </source>
</evidence>
<evidence type="ECO:0000256" key="5">
    <source>
        <dbReference type="ARBA" id="ARBA00022989"/>
    </source>
</evidence>
<evidence type="ECO:0000256" key="6">
    <source>
        <dbReference type="ARBA" id="ARBA00023136"/>
    </source>
</evidence>
<dbReference type="PANTHER" id="PTHR43663">
    <property type="entry name" value="CHROMATE TRANSPORT PROTEIN-RELATED"/>
    <property type="match status" value="1"/>
</dbReference>
<keyword evidence="4 7" id="KW-0812">Transmembrane</keyword>
<keyword evidence="9" id="KW-1185">Reference proteome</keyword>
<dbReference type="OrthoDB" id="9788907at2"/>
<dbReference type="GO" id="GO:0015109">
    <property type="term" value="F:chromate transmembrane transporter activity"/>
    <property type="evidence" value="ECO:0007669"/>
    <property type="project" value="InterPro"/>
</dbReference>
<comment type="caution">
    <text evidence="8">The sequence shown here is derived from an EMBL/GenBank/DDBJ whole genome shotgun (WGS) entry which is preliminary data.</text>
</comment>
<organism evidence="8 9">
    <name type="scientific">Prevotella koreensis</name>
    <dbReference type="NCBI Taxonomy" id="2490854"/>
    <lineage>
        <taxon>Bacteria</taxon>
        <taxon>Pseudomonadati</taxon>
        <taxon>Bacteroidota</taxon>
        <taxon>Bacteroidia</taxon>
        <taxon>Bacteroidales</taxon>
        <taxon>Prevotellaceae</taxon>
        <taxon>Prevotella</taxon>
    </lineage>
</organism>
<keyword evidence="6 7" id="KW-0472">Membrane</keyword>
<comment type="subcellular location">
    <subcellularLocation>
        <location evidence="1">Cell membrane</location>
        <topology evidence="1">Multi-pass membrane protein</topology>
    </subcellularLocation>
</comment>
<dbReference type="GO" id="GO:0005886">
    <property type="term" value="C:plasma membrane"/>
    <property type="evidence" value="ECO:0007669"/>
    <property type="project" value="UniProtKB-SubCell"/>
</dbReference>
<dbReference type="Proteomes" id="UP000278983">
    <property type="component" value="Unassembled WGS sequence"/>
</dbReference>
<dbReference type="Pfam" id="PF02417">
    <property type="entry name" value="Chromate_transp"/>
    <property type="match status" value="1"/>
</dbReference>
<dbReference type="RefSeq" id="WP_126678380.1">
    <property type="nucleotide sequence ID" value="NZ_RYYU01000001.1"/>
</dbReference>
<evidence type="ECO:0000256" key="7">
    <source>
        <dbReference type="SAM" id="Phobius"/>
    </source>
</evidence>
<name>A0A432LK65_9BACT</name>
<keyword evidence="5 7" id="KW-1133">Transmembrane helix</keyword>